<organism evidence="1 2">
    <name type="scientific">Bordetella genomosp. 1</name>
    <dbReference type="NCBI Taxonomy" id="1395607"/>
    <lineage>
        <taxon>Bacteria</taxon>
        <taxon>Pseudomonadati</taxon>
        <taxon>Pseudomonadota</taxon>
        <taxon>Betaproteobacteria</taxon>
        <taxon>Burkholderiales</taxon>
        <taxon>Alcaligenaceae</taxon>
        <taxon>Bordetella</taxon>
    </lineage>
</organism>
<gene>
    <name evidence="1" type="ORF">CEG14_05780</name>
</gene>
<reference evidence="1 2" key="1">
    <citation type="submission" date="2017-05" db="EMBL/GenBank/DDBJ databases">
        <title>Complete and WGS of Bordetella genogroups.</title>
        <authorList>
            <person name="Spilker T."/>
            <person name="LiPuma J."/>
        </authorList>
    </citation>
    <scope>NUCLEOTIDE SEQUENCE [LARGE SCALE GENOMIC DNA]</scope>
    <source>
        <strain evidence="1 2">AU17610</strain>
    </source>
</reference>
<accession>A0A261SNT8</accession>
<evidence type="ECO:0000313" key="2">
    <source>
        <dbReference type="Proteomes" id="UP000217005"/>
    </source>
</evidence>
<dbReference type="OrthoDB" id="8657139at2"/>
<dbReference type="Pfam" id="PF02413">
    <property type="entry name" value="Caudo_TAP"/>
    <property type="match status" value="1"/>
</dbReference>
<protein>
    <recommendedName>
        <fullName evidence="3">Phage tail protein</fullName>
    </recommendedName>
</protein>
<dbReference type="AlphaFoldDB" id="A0A261SNT8"/>
<dbReference type="InterPro" id="IPR003458">
    <property type="entry name" value="Phage_T4_Gp38_tail_assem"/>
</dbReference>
<evidence type="ECO:0000313" key="1">
    <source>
        <dbReference type="EMBL" id="OZI39044.1"/>
    </source>
</evidence>
<dbReference type="RefSeq" id="WP_094825418.1">
    <property type="nucleotide sequence ID" value="NZ_NEVL01000002.1"/>
</dbReference>
<proteinExistence type="predicted"/>
<dbReference type="EMBL" id="NEVL01000002">
    <property type="protein sequence ID" value="OZI39044.1"/>
    <property type="molecule type" value="Genomic_DNA"/>
</dbReference>
<sequence length="146" mass="15712">MEKIVSQLTADGFFHSAVTADESPLEPGVFLIPGGAIDVEPPSAVRDGMRYVPAEGGGWLESPVPEHALSREQLSSIARSDRDVLLGVAALRIAPLEDAVDLGIASADETDALAQWKAYRVALMRIEQQPGFPETIDWPAVPQQDH</sequence>
<dbReference type="Proteomes" id="UP000217005">
    <property type="component" value="Unassembled WGS sequence"/>
</dbReference>
<evidence type="ECO:0008006" key="3">
    <source>
        <dbReference type="Google" id="ProtNLM"/>
    </source>
</evidence>
<comment type="caution">
    <text evidence="1">The sequence shown here is derived from an EMBL/GenBank/DDBJ whole genome shotgun (WGS) entry which is preliminary data.</text>
</comment>
<name>A0A261SNT8_9BORD</name>